<dbReference type="EMBL" id="VEVO01000023">
    <property type="protein sequence ID" value="KAF0022794.1"/>
    <property type="molecule type" value="Genomic_DNA"/>
</dbReference>
<dbReference type="InterPro" id="IPR030456">
    <property type="entry name" value="TF_fork_head_CS_2"/>
</dbReference>
<dbReference type="InterPro" id="IPR001660">
    <property type="entry name" value="SAM"/>
</dbReference>
<dbReference type="GO" id="GO:0030154">
    <property type="term" value="P:cell differentiation"/>
    <property type="evidence" value="ECO:0007669"/>
    <property type="project" value="UniProtKB-ARBA"/>
</dbReference>
<dbReference type="InterPro" id="IPR036860">
    <property type="entry name" value="SH2_dom_sf"/>
</dbReference>
<evidence type="ECO:0000256" key="7">
    <source>
        <dbReference type="SAM" id="MobiDB-lite"/>
    </source>
</evidence>
<evidence type="ECO:0000256" key="3">
    <source>
        <dbReference type="ARBA" id="ARBA00023125"/>
    </source>
</evidence>
<dbReference type="FunFam" id="1.10.10.10:FF:000016">
    <property type="entry name" value="Forkhead box protein I1"/>
    <property type="match status" value="1"/>
</dbReference>
<feature type="DNA-binding region" description="Fork-head" evidence="6">
    <location>
        <begin position="492"/>
        <end position="586"/>
    </location>
</feature>
<dbReference type="Gene3D" id="1.10.10.10">
    <property type="entry name" value="Winged helix-like DNA-binding domain superfamily/Winged helix DNA-binding domain"/>
    <property type="match status" value="1"/>
</dbReference>
<dbReference type="InterPro" id="IPR013761">
    <property type="entry name" value="SAM/pointed_sf"/>
</dbReference>
<evidence type="ECO:0000313" key="9">
    <source>
        <dbReference type="EMBL" id="KAF0022794.1"/>
    </source>
</evidence>
<feature type="compositionally biased region" description="Polar residues" evidence="7">
    <location>
        <begin position="208"/>
        <end position="222"/>
    </location>
</feature>
<feature type="compositionally biased region" description="Low complexity" evidence="7">
    <location>
        <begin position="226"/>
        <end position="243"/>
    </location>
</feature>
<dbReference type="PANTHER" id="PTHR11829">
    <property type="entry name" value="FORKHEAD BOX PROTEIN"/>
    <property type="match status" value="1"/>
</dbReference>
<sequence>MSSGRVLSRSEVMGWSPQQLADFMKRMNLSGCDKVVLKHNISGSRFVNLSDNDLQRFPKLHTPMISKISSEISKKEERRGLFSKKVTPKYQEPETTADAQGWAEDEFDDEEFDEDYESPNSGDEDGSGGDYESPNDDPDGANDYEPPPSEPPEDLAHKLCPTLPIGDGDYIVPPGPPQIFRGNKPGKDSGYNSPPIRGPPGNTVDRPSAQTWKPQTDVQDSPTWVKPPVLTPPSSSVSRTKSSARPPANRFDLRREQPPDEGDISSSISLYYTMNSICIERQRETWSDSLSSASLLQLRNTTPSPSTDGAYLVRDSTQQLDHQPFTLMVFYQDKVYNIQIRQQNQQFLLGTGLKVQETIMQGDKDRSVSIMASFVPEQGLSPPPPCGASLPQQELPSLGLDPSDFSLYSPPAPPEAPWLPPSGDLGDSYLCYSSPDTGPLPGATGAPAGLSAGFSPALGGFFPHLFSPYRPLPLSNPWLSLSSPDDLLRLVRPPYSYSALIAMAIQGAPEQRLTLSQIYQYVCDNFPFYSRNKAGWQNSIRHNLSLNDCFRKVPRDESDPGKGNYWTLDPNCEKMFDNGNFRRKRKRKTENSTTPHFCSPLADPLAGSPPLYADLQTAPCPVPELERLQAQYESLFSGGFTDALPLDPLVLQQ</sequence>
<evidence type="ECO:0000256" key="6">
    <source>
        <dbReference type="PROSITE-ProRule" id="PRU00089"/>
    </source>
</evidence>
<reference evidence="9 10" key="1">
    <citation type="submission" date="2019-06" db="EMBL/GenBank/DDBJ databases">
        <title>Draft genomes of female and male turbot (Scophthalmus maximus).</title>
        <authorList>
            <person name="Xu H."/>
            <person name="Xu X.-W."/>
            <person name="Shao C."/>
            <person name="Chen S."/>
        </authorList>
    </citation>
    <scope>NUCLEOTIDE SEQUENCE [LARGE SCALE GENOMIC DNA]</scope>
    <source>
        <strain evidence="9">Ysfricsl-2016a</strain>
        <tissue evidence="9">Blood</tissue>
    </source>
</reference>
<dbReference type="PROSITE" id="PS00657">
    <property type="entry name" value="FORK_HEAD_1"/>
    <property type="match status" value="1"/>
</dbReference>
<accession>A0A6A4RWE1</accession>
<feature type="compositionally biased region" description="Acidic residues" evidence="7">
    <location>
        <begin position="103"/>
        <end position="142"/>
    </location>
</feature>
<dbReference type="SUPFAM" id="SSF47769">
    <property type="entry name" value="SAM/Pointed domain"/>
    <property type="match status" value="1"/>
</dbReference>
<dbReference type="PRINTS" id="PR00053">
    <property type="entry name" value="FORKHEAD"/>
</dbReference>
<dbReference type="PROSITE" id="PS00658">
    <property type="entry name" value="FORK_HEAD_2"/>
    <property type="match status" value="1"/>
</dbReference>
<gene>
    <name evidence="9" type="ORF">F2P81_024775</name>
</gene>
<dbReference type="Pfam" id="PF07647">
    <property type="entry name" value="SAM_2"/>
    <property type="match status" value="1"/>
</dbReference>
<evidence type="ECO:0000259" key="8">
    <source>
        <dbReference type="PROSITE" id="PS50039"/>
    </source>
</evidence>
<dbReference type="PROSITE" id="PS50039">
    <property type="entry name" value="FORK_HEAD_3"/>
    <property type="match status" value="1"/>
</dbReference>
<feature type="region of interest" description="Disordered" evidence="7">
    <location>
        <begin position="71"/>
        <end position="266"/>
    </location>
</feature>
<dbReference type="GO" id="GO:0000981">
    <property type="term" value="F:DNA-binding transcription factor activity, RNA polymerase II-specific"/>
    <property type="evidence" value="ECO:0007669"/>
    <property type="project" value="TreeGrafter"/>
</dbReference>
<evidence type="ECO:0000256" key="4">
    <source>
        <dbReference type="ARBA" id="ARBA00023163"/>
    </source>
</evidence>
<keyword evidence="5 6" id="KW-0539">Nucleus</keyword>
<dbReference type="SMART" id="SM00339">
    <property type="entry name" value="FH"/>
    <property type="match status" value="1"/>
</dbReference>
<dbReference type="SUPFAM" id="SSF55550">
    <property type="entry name" value="SH2 domain"/>
    <property type="match status" value="1"/>
</dbReference>
<dbReference type="GO" id="GO:0009888">
    <property type="term" value="P:tissue development"/>
    <property type="evidence" value="ECO:0007669"/>
    <property type="project" value="UniProtKB-ARBA"/>
</dbReference>
<keyword evidence="4" id="KW-0804">Transcription</keyword>
<dbReference type="AlphaFoldDB" id="A0A6A4RWE1"/>
<keyword evidence="3 6" id="KW-0238">DNA-binding</keyword>
<dbReference type="InterPro" id="IPR050211">
    <property type="entry name" value="FOX_domain-containing"/>
</dbReference>
<dbReference type="Proteomes" id="UP000438429">
    <property type="component" value="Unassembled WGS sequence"/>
</dbReference>
<dbReference type="CDD" id="cd09522">
    <property type="entry name" value="SAM_SLP76"/>
    <property type="match status" value="1"/>
</dbReference>
<dbReference type="Pfam" id="PF00017">
    <property type="entry name" value="SH2"/>
    <property type="match status" value="1"/>
</dbReference>
<evidence type="ECO:0000256" key="1">
    <source>
        <dbReference type="ARBA" id="ARBA00004123"/>
    </source>
</evidence>
<dbReference type="GO" id="GO:0009653">
    <property type="term" value="P:anatomical structure morphogenesis"/>
    <property type="evidence" value="ECO:0007669"/>
    <property type="project" value="TreeGrafter"/>
</dbReference>
<dbReference type="InterPro" id="IPR036390">
    <property type="entry name" value="WH_DNA-bd_sf"/>
</dbReference>
<dbReference type="Pfam" id="PF00250">
    <property type="entry name" value="Forkhead"/>
    <property type="match status" value="1"/>
</dbReference>
<comment type="subcellular location">
    <subcellularLocation>
        <location evidence="1 6">Nucleus</location>
    </subcellularLocation>
</comment>
<dbReference type="Gene3D" id="1.10.150.50">
    <property type="entry name" value="Transcription Factor, Ets-1"/>
    <property type="match status" value="1"/>
</dbReference>
<dbReference type="Gene3D" id="3.30.505.10">
    <property type="entry name" value="SH2 domain"/>
    <property type="match status" value="1"/>
</dbReference>
<dbReference type="InterPro" id="IPR036388">
    <property type="entry name" value="WH-like_DNA-bd_sf"/>
</dbReference>
<dbReference type="PANTHER" id="PTHR11829:SF384">
    <property type="entry name" value="FORK-HEAD DOMAIN-CONTAINING PROTEIN"/>
    <property type="match status" value="1"/>
</dbReference>
<evidence type="ECO:0000313" key="10">
    <source>
        <dbReference type="Proteomes" id="UP000438429"/>
    </source>
</evidence>
<name>A0A6A4RWE1_SCOMX</name>
<dbReference type="InterPro" id="IPR018122">
    <property type="entry name" value="TF_fork_head_CS_1"/>
</dbReference>
<protein>
    <recommendedName>
        <fullName evidence="8">Fork-head domain-containing protein</fullName>
    </recommendedName>
</protein>
<dbReference type="InterPro" id="IPR001766">
    <property type="entry name" value="Fork_head_dom"/>
</dbReference>
<dbReference type="InterPro" id="IPR000980">
    <property type="entry name" value="SH2"/>
</dbReference>
<feature type="domain" description="Fork-head" evidence="8">
    <location>
        <begin position="492"/>
        <end position="586"/>
    </location>
</feature>
<organism evidence="9 10">
    <name type="scientific">Scophthalmus maximus</name>
    <name type="common">Turbot</name>
    <name type="synonym">Psetta maxima</name>
    <dbReference type="NCBI Taxonomy" id="52904"/>
    <lineage>
        <taxon>Eukaryota</taxon>
        <taxon>Metazoa</taxon>
        <taxon>Chordata</taxon>
        <taxon>Craniata</taxon>
        <taxon>Vertebrata</taxon>
        <taxon>Euteleostomi</taxon>
        <taxon>Actinopterygii</taxon>
        <taxon>Neopterygii</taxon>
        <taxon>Teleostei</taxon>
        <taxon>Neoteleostei</taxon>
        <taxon>Acanthomorphata</taxon>
        <taxon>Carangaria</taxon>
        <taxon>Pleuronectiformes</taxon>
        <taxon>Pleuronectoidei</taxon>
        <taxon>Scophthalmidae</taxon>
        <taxon>Scophthalmus</taxon>
    </lineage>
</organism>
<dbReference type="GO" id="GO:0000978">
    <property type="term" value="F:RNA polymerase II cis-regulatory region sequence-specific DNA binding"/>
    <property type="evidence" value="ECO:0007669"/>
    <property type="project" value="TreeGrafter"/>
</dbReference>
<keyword evidence="2" id="KW-0805">Transcription regulation</keyword>
<evidence type="ECO:0000256" key="5">
    <source>
        <dbReference type="ARBA" id="ARBA00023242"/>
    </source>
</evidence>
<evidence type="ECO:0000256" key="2">
    <source>
        <dbReference type="ARBA" id="ARBA00023015"/>
    </source>
</evidence>
<proteinExistence type="predicted"/>
<comment type="caution">
    <text evidence="9">The sequence shown here is derived from an EMBL/GenBank/DDBJ whole genome shotgun (WGS) entry which is preliminary data.</text>
</comment>
<dbReference type="SUPFAM" id="SSF46785">
    <property type="entry name" value="Winged helix' DNA-binding domain"/>
    <property type="match status" value="1"/>
</dbReference>
<dbReference type="GO" id="GO:0005634">
    <property type="term" value="C:nucleus"/>
    <property type="evidence" value="ECO:0007669"/>
    <property type="project" value="UniProtKB-SubCell"/>
</dbReference>